<dbReference type="InterPro" id="IPR046346">
    <property type="entry name" value="Aminoacid_DH-like_N_sf"/>
</dbReference>
<keyword evidence="2" id="KW-0378">Hydrolase</keyword>
<organism evidence="2 3">
    <name type="scientific">Colletotrichum gloeosporioides (strain Cg-14)</name>
    <name type="common">Anthracnose fungus</name>
    <name type="synonym">Glomerella cingulata</name>
    <dbReference type="NCBI Taxonomy" id="1237896"/>
    <lineage>
        <taxon>Eukaryota</taxon>
        <taxon>Fungi</taxon>
        <taxon>Dikarya</taxon>
        <taxon>Ascomycota</taxon>
        <taxon>Pezizomycotina</taxon>
        <taxon>Sordariomycetes</taxon>
        <taxon>Hypocreomycetidae</taxon>
        <taxon>Glomerellales</taxon>
        <taxon>Glomerellaceae</taxon>
        <taxon>Colletotrichum</taxon>
        <taxon>Colletotrichum gloeosporioides species complex</taxon>
    </lineage>
</organism>
<comment type="caution">
    <text evidence="2">The sequence shown here is derived from an EMBL/GenBank/DDBJ whole genome shotgun (WGS) entry which is preliminary data.</text>
</comment>
<dbReference type="OrthoDB" id="41403at2759"/>
<proteinExistence type="predicted"/>
<protein>
    <submittedName>
        <fullName evidence="2">Tetrahydrofolate dehydrogenase/cyclohydrolase</fullName>
    </submittedName>
</protein>
<evidence type="ECO:0000313" key="2">
    <source>
        <dbReference type="EMBL" id="EQB53138.1"/>
    </source>
</evidence>
<reference evidence="3" key="1">
    <citation type="journal article" date="2013" name="Mol. Plant Microbe Interact.">
        <title>Global aspects of pacC regulation of pathogenicity genes in Colletotrichum gloeosporioides as revealed by transcriptome analysis.</title>
        <authorList>
            <person name="Alkan N."/>
            <person name="Meng X."/>
            <person name="Friedlander G."/>
            <person name="Reuveni E."/>
            <person name="Sukno S."/>
            <person name="Sherman A."/>
            <person name="Thon M."/>
            <person name="Fluhr R."/>
            <person name="Prusky D."/>
        </authorList>
    </citation>
    <scope>NUCLEOTIDE SEQUENCE [LARGE SCALE GENOMIC DNA]</scope>
    <source>
        <strain evidence="3">Cg-14</strain>
    </source>
</reference>
<evidence type="ECO:0000313" key="3">
    <source>
        <dbReference type="Proteomes" id="UP000015530"/>
    </source>
</evidence>
<name>T0KK06_COLGC</name>
<dbReference type="GO" id="GO:0016787">
    <property type="term" value="F:hydrolase activity"/>
    <property type="evidence" value="ECO:0007669"/>
    <property type="project" value="UniProtKB-KW"/>
</dbReference>
<dbReference type="Proteomes" id="UP000015530">
    <property type="component" value="Unassembled WGS sequence"/>
</dbReference>
<feature type="region of interest" description="Disordered" evidence="1">
    <location>
        <begin position="1"/>
        <end position="21"/>
    </location>
</feature>
<dbReference type="AlphaFoldDB" id="T0KK06"/>
<feature type="compositionally biased region" description="Basic residues" evidence="1">
    <location>
        <begin position="1"/>
        <end position="10"/>
    </location>
</feature>
<dbReference type="HOGENOM" id="CLU_2497747_0_0_1"/>
<dbReference type="EMBL" id="AMYD01001440">
    <property type="protein sequence ID" value="EQB53138.1"/>
    <property type="molecule type" value="Genomic_DNA"/>
</dbReference>
<dbReference type="Gene3D" id="3.40.50.10860">
    <property type="entry name" value="Leucine Dehydrogenase, chain A, domain 1"/>
    <property type="match status" value="1"/>
</dbReference>
<dbReference type="SUPFAM" id="SSF53223">
    <property type="entry name" value="Aminoacid dehydrogenase-like, N-terminal domain"/>
    <property type="match status" value="1"/>
</dbReference>
<accession>T0KK06</accession>
<evidence type="ECO:0000256" key="1">
    <source>
        <dbReference type="SAM" id="MobiDB-lite"/>
    </source>
</evidence>
<dbReference type="STRING" id="1237896.T0KK06"/>
<gene>
    <name evidence="2" type="ORF">CGLO_07172</name>
</gene>
<sequence length="86" mass="9270">MVGLSRRQHSKSLGDPDSAMASEVPKTCKVILADTIAKKLLAEVHETLAKVQGSGVFKPTLVAFLANDDPAALQYAEWSQKTCVEK</sequence>